<sequence>MTGLKQSAPHGAIAKFGYDENVSAKWVVQRFTSLVKNDSYCISELNNTQKKTSQRTGNRHR</sequence>
<organism evidence="1 2">
    <name type="scientific">Neptunicoccus cionae</name>
    <dbReference type="NCBI Taxonomy" id="2035344"/>
    <lineage>
        <taxon>Bacteria</taxon>
        <taxon>Pseudomonadati</taxon>
        <taxon>Pseudomonadota</taxon>
        <taxon>Alphaproteobacteria</taxon>
        <taxon>Rhodobacterales</taxon>
        <taxon>Paracoccaceae</taxon>
        <taxon>Neptunicoccus</taxon>
    </lineage>
</organism>
<keyword evidence="2" id="KW-1185">Reference proteome</keyword>
<gene>
    <name evidence="1" type="ORF">GCM10011498_05460</name>
</gene>
<dbReference type="EMBL" id="BMKA01000001">
    <property type="protein sequence ID" value="GGA08472.1"/>
    <property type="molecule type" value="Genomic_DNA"/>
</dbReference>
<name>A0A916VMC8_9RHOB</name>
<comment type="caution">
    <text evidence="1">The sequence shown here is derived from an EMBL/GenBank/DDBJ whole genome shotgun (WGS) entry which is preliminary data.</text>
</comment>
<proteinExistence type="predicted"/>
<protein>
    <submittedName>
        <fullName evidence="1">Uncharacterized protein</fullName>
    </submittedName>
</protein>
<reference evidence="1" key="2">
    <citation type="submission" date="2020-09" db="EMBL/GenBank/DDBJ databases">
        <authorList>
            <person name="Sun Q."/>
            <person name="Zhou Y."/>
        </authorList>
    </citation>
    <scope>NUCLEOTIDE SEQUENCE</scope>
    <source>
        <strain evidence="1">CGMCC 1.15880</strain>
    </source>
</reference>
<accession>A0A916VMC8</accession>
<evidence type="ECO:0000313" key="2">
    <source>
        <dbReference type="Proteomes" id="UP000628017"/>
    </source>
</evidence>
<evidence type="ECO:0000313" key="1">
    <source>
        <dbReference type="EMBL" id="GGA08472.1"/>
    </source>
</evidence>
<dbReference type="Proteomes" id="UP000628017">
    <property type="component" value="Unassembled WGS sequence"/>
</dbReference>
<dbReference type="AlphaFoldDB" id="A0A916VMC8"/>
<reference evidence="1" key="1">
    <citation type="journal article" date="2014" name="Int. J. Syst. Evol. Microbiol.">
        <title>Complete genome sequence of Corynebacterium casei LMG S-19264T (=DSM 44701T), isolated from a smear-ripened cheese.</title>
        <authorList>
            <consortium name="US DOE Joint Genome Institute (JGI-PGF)"/>
            <person name="Walter F."/>
            <person name="Albersmeier A."/>
            <person name="Kalinowski J."/>
            <person name="Ruckert C."/>
        </authorList>
    </citation>
    <scope>NUCLEOTIDE SEQUENCE</scope>
    <source>
        <strain evidence="1">CGMCC 1.15880</strain>
    </source>
</reference>